<dbReference type="EC" id="6.3.5.-" evidence="6"/>
<comment type="function">
    <text evidence="3 6">Allows the formation of correctly charged Asn-tRNA(Asn) or Gln-tRNA(Gln) through the transamidation of misacylated Asp-tRNA(Asn) or Glu-tRNA(Gln) in organisms which lack either or both of asparaginyl-tRNA or glutaminyl-tRNA synthetases. The reaction takes place in the presence of glutamine and ATP through an activated phospho-Asp-tRNA(Asn) or phospho-Glu-tRNA(Gln).</text>
</comment>
<dbReference type="InterPro" id="IPR036113">
    <property type="entry name" value="Asp/Glu-ADT_sf_sub_c"/>
</dbReference>
<dbReference type="GO" id="GO:0016740">
    <property type="term" value="F:transferase activity"/>
    <property type="evidence" value="ECO:0007669"/>
    <property type="project" value="UniProtKB-KW"/>
</dbReference>
<keyword evidence="6" id="KW-0436">Ligase</keyword>
<keyword evidence="6" id="KW-0547">Nucleotide-binding</keyword>
<dbReference type="GO" id="GO:0006450">
    <property type="term" value="P:regulation of translational fidelity"/>
    <property type="evidence" value="ECO:0007669"/>
    <property type="project" value="InterPro"/>
</dbReference>
<comment type="similarity">
    <text evidence="1 6">Belongs to the GatC family.</text>
</comment>
<keyword evidence="6" id="KW-0067">ATP-binding</keyword>
<gene>
    <name evidence="6" type="primary">gatC</name>
    <name evidence="7" type="ORF">SAMN05216366_102170</name>
</gene>
<dbReference type="RefSeq" id="WP_074571215.1">
    <property type="nucleotide sequence ID" value="NZ_FNJQ01000002.1"/>
</dbReference>
<dbReference type="EMBL" id="FNJQ01000002">
    <property type="protein sequence ID" value="SDO87472.1"/>
    <property type="molecule type" value="Genomic_DNA"/>
</dbReference>
<sequence>MKVTKEDLQNVAVLSRLAIPADQEDKYIGQMDKILTYMDNLSELDTENVKPTTYALPMQNVFRKDEVKVSLDREAALANAPLKEDGYFKVPKVLED</sequence>
<name>A0A1H0N4B2_SELRU</name>
<dbReference type="InterPro" id="IPR003837">
    <property type="entry name" value="GatC"/>
</dbReference>
<dbReference type="GO" id="GO:0070681">
    <property type="term" value="P:glutaminyl-tRNAGln biosynthesis via transamidation"/>
    <property type="evidence" value="ECO:0007669"/>
    <property type="project" value="TreeGrafter"/>
</dbReference>
<evidence type="ECO:0000256" key="3">
    <source>
        <dbReference type="ARBA" id="ARBA00024799"/>
    </source>
</evidence>
<comment type="catalytic activity">
    <reaction evidence="4 6">
        <text>L-aspartyl-tRNA(Asn) + L-glutamine + ATP + H2O = L-asparaginyl-tRNA(Asn) + L-glutamate + ADP + phosphate + 2 H(+)</text>
        <dbReference type="Rhea" id="RHEA:14513"/>
        <dbReference type="Rhea" id="RHEA-COMP:9674"/>
        <dbReference type="Rhea" id="RHEA-COMP:9677"/>
        <dbReference type="ChEBI" id="CHEBI:15377"/>
        <dbReference type="ChEBI" id="CHEBI:15378"/>
        <dbReference type="ChEBI" id="CHEBI:29985"/>
        <dbReference type="ChEBI" id="CHEBI:30616"/>
        <dbReference type="ChEBI" id="CHEBI:43474"/>
        <dbReference type="ChEBI" id="CHEBI:58359"/>
        <dbReference type="ChEBI" id="CHEBI:78515"/>
        <dbReference type="ChEBI" id="CHEBI:78516"/>
        <dbReference type="ChEBI" id="CHEBI:456216"/>
    </reaction>
</comment>
<keyword evidence="6" id="KW-0648">Protein biosynthesis</keyword>
<dbReference type="NCBIfam" id="TIGR00135">
    <property type="entry name" value="gatC"/>
    <property type="match status" value="1"/>
</dbReference>
<dbReference type="PANTHER" id="PTHR15004">
    <property type="entry name" value="GLUTAMYL-TRNA(GLN) AMIDOTRANSFERASE SUBUNIT C, MITOCHONDRIAL"/>
    <property type="match status" value="1"/>
</dbReference>
<dbReference type="OrthoDB" id="9813938at2"/>
<organism evidence="7 8">
    <name type="scientific">Selenomonas ruminantium</name>
    <dbReference type="NCBI Taxonomy" id="971"/>
    <lineage>
        <taxon>Bacteria</taxon>
        <taxon>Bacillati</taxon>
        <taxon>Bacillota</taxon>
        <taxon>Negativicutes</taxon>
        <taxon>Selenomonadales</taxon>
        <taxon>Selenomonadaceae</taxon>
        <taxon>Selenomonas</taxon>
    </lineage>
</organism>
<dbReference type="GO" id="GO:0050567">
    <property type="term" value="F:glutaminyl-tRNA synthase (glutamine-hydrolyzing) activity"/>
    <property type="evidence" value="ECO:0007669"/>
    <property type="project" value="UniProtKB-UniRule"/>
</dbReference>
<dbReference type="PANTHER" id="PTHR15004:SF0">
    <property type="entry name" value="GLUTAMYL-TRNA(GLN) AMIDOTRANSFERASE SUBUNIT C, MITOCHONDRIAL"/>
    <property type="match status" value="1"/>
</dbReference>
<evidence type="ECO:0000313" key="8">
    <source>
        <dbReference type="Proteomes" id="UP000182412"/>
    </source>
</evidence>
<keyword evidence="7" id="KW-0808">Transferase</keyword>
<dbReference type="Pfam" id="PF02686">
    <property type="entry name" value="GatC"/>
    <property type="match status" value="1"/>
</dbReference>
<evidence type="ECO:0000256" key="1">
    <source>
        <dbReference type="ARBA" id="ARBA00010757"/>
    </source>
</evidence>
<reference evidence="7 8" key="1">
    <citation type="submission" date="2016-10" db="EMBL/GenBank/DDBJ databases">
        <authorList>
            <person name="de Groot N.N."/>
        </authorList>
    </citation>
    <scope>NUCLEOTIDE SEQUENCE [LARGE SCALE GENOMIC DNA]</scope>
    <source>
        <strain evidence="7 8">S137</strain>
    </source>
</reference>
<comment type="subunit">
    <text evidence="2 6">Heterotrimer of A, B and C subunits.</text>
</comment>
<dbReference type="SUPFAM" id="SSF141000">
    <property type="entry name" value="Glu-tRNAGln amidotransferase C subunit"/>
    <property type="match status" value="1"/>
</dbReference>
<comment type="catalytic activity">
    <reaction evidence="5 6">
        <text>L-glutamyl-tRNA(Gln) + L-glutamine + ATP + H2O = L-glutaminyl-tRNA(Gln) + L-glutamate + ADP + phosphate + H(+)</text>
        <dbReference type="Rhea" id="RHEA:17521"/>
        <dbReference type="Rhea" id="RHEA-COMP:9681"/>
        <dbReference type="Rhea" id="RHEA-COMP:9684"/>
        <dbReference type="ChEBI" id="CHEBI:15377"/>
        <dbReference type="ChEBI" id="CHEBI:15378"/>
        <dbReference type="ChEBI" id="CHEBI:29985"/>
        <dbReference type="ChEBI" id="CHEBI:30616"/>
        <dbReference type="ChEBI" id="CHEBI:43474"/>
        <dbReference type="ChEBI" id="CHEBI:58359"/>
        <dbReference type="ChEBI" id="CHEBI:78520"/>
        <dbReference type="ChEBI" id="CHEBI:78521"/>
        <dbReference type="ChEBI" id="CHEBI:456216"/>
    </reaction>
</comment>
<evidence type="ECO:0000256" key="4">
    <source>
        <dbReference type="ARBA" id="ARBA00047380"/>
    </source>
</evidence>
<accession>A0A1H0N4B2</accession>
<dbReference type="GO" id="GO:0050566">
    <property type="term" value="F:asparaginyl-tRNA synthase (glutamine-hydrolyzing) activity"/>
    <property type="evidence" value="ECO:0007669"/>
    <property type="project" value="RHEA"/>
</dbReference>
<protein>
    <recommendedName>
        <fullName evidence="6">Aspartyl/glutamyl-tRNA(Asn/Gln) amidotransferase subunit C</fullName>
        <shortName evidence="6">Asp/Glu-ADT subunit C</shortName>
        <ecNumber evidence="6">6.3.5.-</ecNumber>
    </recommendedName>
</protein>
<dbReference type="Gene3D" id="1.10.20.60">
    <property type="entry name" value="Glu-tRNAGln amidotransferase C subunit, N-terminal domain"/>
    <property type="match status" value="1"/>
</dbReference>
<evidence type="ECO:0000256" key="5">
    <source>
        <dbReference type="ARBA" id="ARBA00047913"/>
    </source>
</evidence>
<dbReference type="GO" id="GO:0005524">
    <property type="term" value="F:ATP binding"/>
    <property type="evidence" value="ECO:0007669"/>
    <property type="project" value="UniProtKB-KW"/>
</dbReference>
<proteinExistence type="inferred from homology"/>
<dbReference type="HAMAP" id="MF_00122">
    <property type="entry name" value="GatC"/>
    <property type="match status" value="1"/>
</dbReference>
<dbReference type="GO" id="GO:0006412">
    <property type="term" value="P:translation"/>
    <property type="evidence" value="ECO:0007669"/>
    <property type="project" value="UniProtKB-UniRule"/>
</dbReference>
<evidence type="ECO:0000256" key="6">
    <source>
        <dbReference type="HAMAP-Rule" id="MF_00122"/>
    </source>
</evidence>
<dbReference type="Proteomes" id="UP000182412">
    <property type="component" value="Unassembled WGS sequence"/>
</dbReference>
<evidence type="ECO:0000256" key="2">
    <source>
        <dbReference type="ARBA" id="ARBA00011123"/>
    </source>
</evidence>
<evidence type="ECO:0000313" key="7">
    <source>
        <dbReference type="EMBL" id="SDO87472.1"/>
    </source>
</evidence>
<dbReference type="AlphaFoldDB" id="A0A1H0N4B2"/>